<dbReference type="PROSITE" id="PS51257">
    <property type="entry name" value="PROKAR_LIPOPROTEIN"/>
    <property type="match status" value="1"/>
</dbReference>
<dbReference type="AlphaFoldDB" id="A0A3N1D518"/>
<dbReference type="EMBL" id="RJKE01000001">
    <property type="protein sequence ID" value="ROO88624.1"/>
    <property type="molecule type" value="Genomic_DNA"/>
</dbReference>
<dbReference type="OrthoDB" id="3478795at2"/>
<proteinExistence type="predicted"/>
<sequence length="176" mass="17365">MRIGSVAALALLGGTLLFGCGNGDEAGDSGSVSPEAGVDGQVGQVDLRDVFVLGGDDGAELAKGASAAVYLTMVNHPAGGEVDNTSGTEAEADVLQSVTSPAAASAEIVGGPITLPAGEDVRVGPEAKIILKDLTAALPSGGNVELTFTFVKAGKGTLSAPVQSRQETLTTYSPAP</sequence>
<accession>A0A3N1D518</accession>
<protein>
    <submittedName>
        <fullName evidence="1">Uncharacterized protein DUF461</fullName>
    </submittedName>
</protein>
<dbReference type="Pfam" id="PF04314">
    <property type="entry name" value="PCuAC"/>
    <property type="match status" value="1"/>
</dbReference>
<comment type="caution">
    <text evidence="1">The sequence shown here is derived from an EMBL/GenBank/DDBJ whole genome shotgun (WGS) entry which is preliminary data.</text>
</comment>
<name>A0A3N1D518_9ACTN</name>
<dbReference type="Gene3D" id="2.60.40.1890">
    <property type="entry name" value="PCu(A)C copper chaperone"/>
    <property type="match status" value="1"/>
</dbReference>
<reference evidence="1 2" key="1">
    <citation type="submission" date="2018-11" db="EMBL/GenBank/DDBJ databases">
        <title>Sequencing the genomes of 1000 actinobacteria strains.</title>
        <authorList>
            <person name="Klenk H.-P."/>
        </authorList>
    </citation>
    <scope>NUCLEOTIDE SEQUENCE [LARGE SCALE GENOMIC DNA]</scope>
    <source>
        <strain evidence="1 2">DSM 44254</strain>
    </source>
</reference>
<dbReference type="InterPro" id="IPR036182">
    <property type="entry name" value="PCuAC_sf"/>
</dbReference>
<keyword evidence="2" id="KW-1185">Reference proteome</keyword>
<gene>
    <name evidence="1" type="ORF">EDD29_6298</name>
</gene>
<dbReference type="Proteomes" id="UP000272400">
    <property type="component" value="Unassembled WGS sequence"/>
</dbReference>
<evidence type="ECO:0000313" key="2">
    <source>
        <dbReference type="Proteomes" id="UP000272400"/>
    </source>
</evidence>
<dbReference type="InterPro" id="IPR007410">
    <property type="entry name" value="LpqE-like"/>
</dbReference>
<dbReference type="SUPFAM" id="SSF110087">
    <property type="entry name" value="DR1885-like metal-binding protein"/>
    <property type="match status" value="1"/>
</dbReference>
<organism evidence="1 2">
    <name type="scientific">Actinocorallia herbida</name>
    <dbReference type="NCBI Taxonomy" id="58109"/>
    <lineage>
        <taxon>Bacteria</taxon>
        <taxon>Bacillati</taxon>
        <taxon>Actinomycetota</taxon>
        <taxon>Actinomycetes</taxon>
        <taxon>Streptosporangiales</taxon>
        <taxon>Thermomonosporaceae</taxon>
        <taxon>Actinocorallia</taxon>
    </lineage>
</organism>
<dbReference type="RefSeq" id="WP_123667841.1">
    <property type="nucleotide sequence ID" value="NZ_RJKE01000001.1"/>
</dbReference>
<evidence type="ECO:0000313" key="1">
    <source>
        <dbReference type="EMBL" id="ROO88624.1"/>
    </source>
</evidence>